<accession>A0A6L5JWM0</accession>
<sequence>MRKKIFTLRNAVLAAALAATSAAAQADIAIDVNLSFDNVASGSTANSALGQWGSVARFVNPDREDDVDANGYTGTFHWIDATATYGDVRVISSPFAVSGNNVLFNDHQPILLTFAAPVNIAAFSIQQDTSGYGNLQLNGSYLSFLDATGHEIAGSQLYFTQGGNPGLLLKTTGTFNNVSSIFLPAGVNYDNLRLQTVAAVPEPESWAMLSGGLLLLGALARRRRSHGA</sequence>
<evidence type="ECO:0000313" key="2">
    <source>
        <dbReference type="EMBL" id="MQY51014.1"/>
    </source>
</evidence>
<dbReference type="InterPro" id="IPR013424">
    <property type="entry name" value="Ice-binding_C"/>
</dbReference>
<evidence type="ECO:0000313" key="3">
    <source>
        <dbReference type="Proteomes" id="UP000480275"/>
    </source>
</evidence>
<gene>
    <name evidence="2" type="ORF">GHK24_04370</name>
</gene>
<keyword evidence="1" id="KW-0732">Signal</keyword>
<dbReference type="EMBL" id="WIXJ01000002">
    <property type="protein sequence ID" value="MQY51014.1"/>
    <property type="molecule type" value="Genomic_DNA"/>
</dbReference>
<reference evidence="2 3" key="1">
    <citation type="submission" date="2019-10" db="EMBL/GenBank/DDBJ databases">
        <title>Whole-genome sequence of the purple nonsulfur photosynthetic bacterium Rhodocyclus tenuis.</title>
        <authorList>
            <person name="Kyndt J.A."/>
            <person name="Meyer T.E."/>
        </authorList>
    </citation>
    <scope>NUCLEOTIDE SEQUENCE [LARGE SCALE GENOMIC DNA]</scope>
    <source>
        <strain evidence="2 3">DSM 110</strain>
    </source>
</reference>
<dbReference type="OrthoDB" id="9939625at2"/>
<evidence type="ECO:0000256" key="1">
    <source>
        <dbReference type="SAM" id="SignalP"/>
    </source>
</evidence>
<protein>
    <submittedName>
        <fullName evidence="2">PEP-CTERM sorting domain-containing protein</fullName>
    </submittedName>
</protein>
<dbReference type="Proteomes" id="UP000480275">
    <property type="component" value="Unassembled WGS sequence"/>
</dbReference>
<dbReference type="AlphaFoldDB" id="A0A6L5JWM0"/>
<comment type="caution">
    <text evidence="2">The sequence shown here is derived from an EMBL/GenBank/DDBJ whole genome shotgun (WGS) entry which is preliminary data.</text>
</comment>
<feature type="signal peptide" evidence="1">
    <location>
        <begin position="1"/>
        <end position="26"/>
    </location>
</feature>
<dbReference type="NCBIfam" id="TIGR02595">
    <property type="entry name" value="PEP_CTERM"/>
    <property type="match status" value="1"/>
</dbReference>
<name>A0A6L5JWM0_RHOTE</name>
<proteinExistence type="predicted"/>
<feature type="chain" id="PRO_5027060416" evidence="1">
    <location>
        <begin position="27"/>
        <end position="228"/>
    </location>
</feature>
<organism evidence="2 3">
    <name type="scientific">Rhodocyclus tenuis</name>
    <name type="common">Rhodospirillum tenue</name>
    <dbReference type="NCBI Taxonomy" id="1066"/>
    <lineage>
        <taxon>Bacteria</taxon>
        <taxon>Pseudomonadati</taxon>
        <taxon>Pseudomonadota</taxon>
        <taxon>Betaproteobacteria</taxon>
        <taxon>Rhodocyclales</taxon>
        <taxon>Rhodocyclaceae</taxon>
        <taxon>Rhodocyclus</taxon>
    </lineage>
</organism>